<feature type="compositionally biased region" description="Acidic residues" evidence="2">
    <location>
        <begin position="20"/>
        <end position="41"/>
    </location>
</feature>
<dbReference type="EMBL" id="MZ130483">
    <property type="protein sequence ID" value="QWM89874.1"/>
    <property type="molecule type" value="Genomic_DNA"/>
</dbReference>
<organism evidence="3 4">
    <name type="scientific">uncultured phage cr44_1</name>
    <dbReference type="NCBI Taxonomy" id="2986405"/>
    <lineage>
        <taxon>Viruses</taxon>
        <taxon>Duplodnaviria</taxon>
        <taxon>Heunggongvirae</taxon>
        <taxon>Uroviricota</taxon>
        <taxon>Caudoviricetes</taxon>
        <taxon>Crassvirales</taxon>
        <taxon>Steigviridae</taxon>
        <taxon>Asinivirinae</taxon>
        <taxon>Kahnovirus</taxon>
        <taxon>Kahnovirus copri</taxon>
    </lineage>
</organism>
<reference evidence="3 4" key="1">
    <citation type="submission" date="2021-04" db="EMBL/GenBank/DDBJ databases">
        <authorList>
            <person name="Shkoporov A.N."/>
            <person name="Stockdale S.R."/>
            <person name="Guerin E."/>
            <person name="Ross R.P."/>
            <person name="Hill C."/>
        </authorList>
    </citation>
    <scope>NUCLEOTIDE SEQUENCE [LARGE SCALE GENOMIC DNA]</scope>
    <source>
        <strain evidence="4">cr44_1</strain>
    </source>
</reference>
<feature type="coiled-coil region" evidence="1">
    <location>
        <begin position="224"/>
        <end position="271"/>
    </location>
</feature>
<evidence type="ECO:0000313" key="4">
    <source>
        <dbReference type="Proteomes" id="UP000827552"/>
    </source>
</evidence>
<feature type="compositionally biased region" description="Acidic residues" evidence="2">
    <location>
        <begin position="52"/>
        <end position="64"/>
    </location>
</feature>
<dbReference type="KEGG" id="vg:75691720"/>
<evidence type="ECO:0000313" key="3">
    <source>
        <dbReference type="EMBL" id="QWM89874.1"/>
    </source>
</evidence>
<name>A0AAE7V2M1_9CAUD</name>
<keyword evidence="4" id="KW-1185">Reference proteome</keyword>
<dbReference type="GeneID" id="75691720"/>
<gene>
    <name evidence="3" type="primary">gp_20418</name>
</gene>
<accession>A0AAE7V2M1</accession>
<protein>
    <submittedName>
        <fullName evidence="3">Uncharacterized protein</fullName>
    </submittedName>
</protein>
<dbReference type="Proteomes" id="UP000827552">
    <property type="component" value="Segment"/>
</dbReference>
<keyword evidence="1" id="KW-0175">Coiled coil</keyword>
<evidence type="ECO:0000256" key="1">
    <source>
        <dbReference type="SAM" id="Coils"/>
    </source>
</evidence>
<feature type="region of interest" description="Disordered" evidence="2">
    <location>
        <begin position="20"/>
        <end position="96"/>
    </location>
</feature>
<evidence type="ECO:0000256" key="2">
    <source>
        <dbReference type="SAM" id="MobiDB-lite"/>
    </source>
</evidence>
<sequence>MEEELILDNILGAEEIENLFVDDEVQDTSPEDEVTPDQEDGKEDKKNKEKDEETTEVIDVDDLFTDIPESVGSGKENTEEKEDTTPKGDGTSPKNFYSSIAKALKEEGIFPALDDEGLSKVKDPEDFRDLIDQQIKAGLDERQRRIDEALNAGVEPTEIRKYENTINFLDSIKEENISDEGDKGEKLRKDLIYQDFINRGYSKERAAREVQKSFNAGTDIDDAKEALKSNIDFFKDKYDELVNEAKSEAEQEEKERKKQAEKLKLSILNDKDVFGDLSIDKSTRQKIYDNIAKPVYKDPETGEYFTAIQKYEMENRTDFLKNIGLLFTLTDGFKNLDGLVKGKVKKEVKKGLRELEHTLNNTARTSDGNLKFVSGVDEDPESFIGKGWNLDV</sequence>
<proteinExistence type="predicted"/>
<dbReference type="RefSeq" id="YP_010359446.1">
    <property type="nucleotide sequence ID" value="NC_062773.1"/>
</dbReference>
<feature type="compositionally biased region" description="Basic and acidic residues" evidence="2">
    <location>
        <begin position="42"/>
        <end position="51"/>
    </location>
</feature>